<dbReference type="AlphaFoldDB" id="A0AAW1TAC8"/>
<keyword evidence="5 7" id="KW-0472">Membrane</keyword>
<evidence type="ECO:0000256" key="7">
    <source>
        <dbReference type="RuleBase" id="RU363078"/>
    </source>
</evidence>
<evidence type="ECO:0000256" key="3">
    <source>
        <dbReference type="ARBA" id="ARBA00022692"/>
    </source>
</evidence>
<evidence type="ECO:0000313" key="8">
    <source>
        <dbReference type="EMBL" id="KAK9865730.1"/>
    </source>
</evidence>
<keyword evidence="7" id="KW-0967">Endosome</keyword>
<gene>
    <name evidence="8" type="ORF">WJX84_001721</name>
</gene>
<feature type="transmembrane region" description="Helical" evidence="7">
    <location>
        <begin position="52"/>
        <end position="72"/>
    </location>
</feature>
<dbReference type="GO" id="GO:0005769">
    <property type="term" value="C:early endosome"/>
    <property type="evidence" value="ECO:0007669"/>
    <property type="project" value="UniProtKB-SubCell"/>
</dbReference>
<keyword evidence="7" id="KW-0813">Transport</keyword>
<dbReference type="PANTHER" id="PTHR12570:SF9">
    <property type="entry name" value="MAGNESIUM TRANSPORTER NIPA8-RELATED"/>
    <property type="match status" value="1"/>
</dbReference>
<proteinExistence type="inferred from homology"/>
<feature type="transmembrane region" description="Helical" evidence="7">
    <location>
        <begin position="104"/>
        <end position="124"/>
    </location>
</feature>
<dbReference type="PANTHER" id="PTHR12570">
    <property type="match status" value="1"/>
</dbReference>
<keyword evidence="4 7" id="KW-1133">Transmembrane helix</keyword>
<dbReference type="GO" id="GO:0015095">
    <property type="term" value="F:magnesium ion transmembrane transporter activity"/>
    <property type="evidence" value="ECO:0007669"/>
    <property type="project" value="UniProtKB-UniRule"/>
</dbReference>
<evidence type="ECO:0000313" key="9">
    <source>
        <dbReference type="Proteomes" id="UP001485043"/>
    </source>
</evidence>
<dbReference type="InterPro" id="IPR037185">
    <property type="entry name" value="EmrE-like"/>
</dbReference>
<evidence type="ECO:0000256" key="4">
    <source>
        <dbReference type="ARBA" id="ARBA00022989"/>
    </source>
</evidence>
<protein>
    <recommendedName>
        <fullName evidence="7">Probable magnesium transporter</fullName>
    </recommendedName>
</protein>
<reference evidence="8 9" key="1">
    <citation type="journal article" date="2024" name="Nat. Commun.">
        <title>Phylogenomics reveals the evolutionary origins of lichenization in chlorophyte algae.</title>
        <authorList>
            <person name="Puginier C."/>
            <person name="Libourel C."/>
            <person name="Otte J."/>
            <person name="Skaloud P."/>
            <person name="Haon M."/>
            <person name="Grisel S."/>
            <person name="Petersen M."/>
            <person name="Berrin J.G."/>
            <person name="Delaux P.M."/>
            <person name="Dal Grande F."/>
            <person name="Keller J."/>
        </authorList>
    </citation>
    <scope>NUCLEOTIDE SEQUENCE [LARGE SCALE GENOMIC DNA]</scope>
    <source>
        <strain evidence="8 9">SAG 2523</strain>
    </source>
</reference>
<dbReference type="EMBL" id="JALJOV010000222">
    <property type="protein sequence ID" value="KAK9865730.1"/>
    <property type="molecule type" value="Genomic_DNA"/>
</dbReference>
<feature type="transmembrane region" description="Helical" evidence="7">
    <location>
        <begin position="78"/>
        <end position="97"/>
    </location>
</feature>
<keyword evidence="7" id="KW-0406">Ion transport</keyword>
<feature type="transmembrane region" description="Helical" evidence="7">
    <location>
        <begin position="6"/>
        <end position="26"/>
    </location>
</feature>
<keyword evidence="7" id="KW-1003">Cell membrane</keyword>
<name>A0AAW1TAC8_9CHLO</name>
<dbReference type="SUPFAM" id="SSF103481">
    <property type="entry name" value="Multidrug resistance efflux transporter EmrE"/>
    <property type="match status" value="1"/>
</dbReference>
<evidence type="ECO:0000256" key="1">
    <source>
        <dbReference type="ARBA" id="ARBA00004141"/>
    </source>
</evidence>
<feature type="transmembrane region" description="Helical" evidence="7">
    <location>
        <begin position="182"/>
        <end position="204"/>
    </location>
</feature>
<comment type="caution">
    <text evidence="8">The sequence shown here is derived from an EMBL/GenBank/DDBJ whole genome shotgun (WGS) entry which is preliminary data.</text>
</comment>
<feature type="transmembrane region" description="Helical" evidence="7">
    <location>
        <begin position="253"/>
        <end position="276"/>
    </location>
</feature>
<feature type="transmembrane region" description="Helical" evidence="7">
    <location>
        <begin position="144"/>
        <end position="162"/>
    </location>
</feature>
<dbReference type="Proteomes" id="UP001485043">
    <property type="component" value="Unassembled WGS sequence"/>
</dbReference>
<evidence type="ECO:0000256" key="6">
    <source>
        <dbReference type="ARBA" id="ARBA00025284"/>
    </source>
</evidence>
<keyword evidence="7" id="KW-0460">Magnesium</keyword>
<dbReference type="Pfam" id="PF05653">
    <property type="entry name" value="Mg_trans_NIPA"/>
    <property type="match status" value="1"/>
</dbReference>
<dbReference type="InterPro" id="IPR008521">
    <property type="entry name" value="Mg_trans_NIPA"/>
</dbReference>
<evidence type="ECO:0000256" key="2">
    <source>
        <dbReference type="ARBA" id="ARBA00007001"/>
    </source>
</evidence>
<feature type="transmembrane region" description="Helical" evidence="7">
    <location>
        <begin position="224"/>
        <end position="241"/>
    </location>
</feature>
<dbReference type="GO" id="GO:0005886">
    <property type="term" value="C:plasma membrane"/>
    <property type="evidence" value="ECO:0007669"/>
    <property type="project" value="UniProtKB-SubCell"/>
</dbReference>
<comment type="subcellular location">
    <subcellularLocation>
        <location evidence="7">Cell membrane</location>
        <topology evidence="7">Multi-pass membrane protein</topology>
    </subcellularLocation>
    <subcellularLocation>
        <location evidence="7">Early endosome</location>
    </subcellularLocation>
    <subcellularLocation>
        <location evidence="1">Membrane</location>
        <topology evidence="1">Multi-pass membrane protein</topology>
    </subcellularLocation>
</comment>
<feature type="transmembrane region" description="Helical" evidence="7">
    <location>
        <begin position="282"/>
        <end position="305"/>
    </location>
</feature>
<comment type="subunit">
    <text evidence="7">Homodimer.</text>
</comment>
<sequence>MAGSWILGATVNVVGSILINLGTNFMKLGHNKRAAMEAPDKDKPLVRHFKEWQFGCGLFSLGNIMNFISFGYAAQSLLAALGSIQFVSNVVFAHLVLHEKGNQRVYLATAGIMAGCVLLVSFGNHQSQTVTVTDLMSYYQRTPYIIYLLISAALSASAWATYEVGKVRLMHANPGAAPDGLIRLLPVSYAAFSGAIGTQAVLFAKMLSSLLRTSVKGDSQMGHPFAWATAILLVLSATFWVTRLNRALRLFPAMVIVPTMQISWTLFSILSGGVFFEEYLAFTQMSAAMFLLGVVVVLGGVYLLMPGTAKVYRELQEYLLRNNPSKSSVMDGLETLGRWQPVAMHRDEEIALQPMSSGASTAYESSSERGLSPSTFKAGSYTSKPGPAGQIGVCAGLGILLSAICRTPAEAAIQPVLQFSTLAQRTTLNRSIMNTFAAGMDYVKGGQQHPHSPSRVADQQSQVIVRTLGQGALEGLYSNHTAALCASVGYFWKMLGDLARPSCWSVEVREPEALQMNSSVRMKLPGIRADTPIAVNSDGVKPT</sequence>
<keyword evidence="3 7" id="KW-0812">Transmembrane</keyword>
<organism evidence="8 9">
    <name type="scientific">Apatococcus fuscideae</name>
    <dbReference type="NCBI Taxonomy" id="2026836"/>
    <lineage>
        <taxon>Eukaryota</taxon>
        <taxon>Viridiplantae</taxon>
        <taxon>Chlorophyta</taxon>
        <taxon>core chlorophytes</taxon>
        <taxon>Trebouxiophyceae</taxon>
        <taxon>Chlorellales</taxon>
        <taxon>Chlorellaceae</taxon>
        <taxon>Apatococcus</taxon>
    </lineage>
</organism>
<comment type="function">
    <text evidence="6 7">Acts as a Mg(2+) transporter. Can also transport other divalent cations such as Fe(2+), Sr(2+), Ba(2+), Mn(2+) and Co(2+) but to a much less extent than Mg(2+).</text>
</comment>
<keyword evidence="9" id="KW-1185">Reference proteome</keyword>
<evidence type="ECO:0000256" key="5">
    <source>
        <dbReference type="ARBA" id="ARBA00023136"/>
    </source>
</evidence>
<comment type="similarity">
    <text evidence="2 7">Belongs to the NIPA (TC 2.A.7) family.</text>
</comment>
<accession>A0AAW1TAC8</accession>